<dbReference type="InterPro" id="IPR029058">
    <property type="entry name" value="AB_hydrolase_fold"/>
</dbReference>
<reference evidence="3 4" key="1">
    <citation type="submission" date="2016-10" db="EMBL/GenBank/DDBJ databases">
        <authorList>
            <person name="de Groot N.N."/>
        </authorList>
    </citation>
    <scope>NUCLEOTIDE SEQUENCE [LARGE SCALE GENOMIC DNA]</scope>
    <source>
        <strain evidence="3 4">NP_1H</strain>
    </source>
</reference>
<dbReference type="Proteomes" id="UP000199258">
    <property type="component" value="Unassembled WGS sequence"/>
</dbReference>
<dbReference type="InterPro" id="IPR049492">
    <property type="entry name" value="BD-FAE-like_dom"/>
</dbReference>
<evidence type="ECO:0000313" key="3">
    <source>
        <dbReference type="EMBL" id="SDI20179.1"/>
    </source>
</evidence>
<keyword evidence="1" id="KW-0378">Hydrolase</keyword>
<dbReference type="PANTHER" id="PTHR48081">
    <property type="entry name" value="AB HYDROLASE SUPERFAMILY PROTEIN C4A8.06C"/>
    <property type="match status" value="1"/>
</dbReference>
<dbReference type="STRING" id="335973.SAMN04488693_10780"/>
<evidence type="ECO:0000256" key="1">
    <source>
        <dbReference type="ARBA" id="ARBA00022801"/>
    </source>
</evidence>
<dbReference type="Gene3D" id="3.40.50.1820">
    <property type="entry name" value="alpha/beta hydrolase"/>
    <property type="match status" value="1"/>
</dbReference>
<dbReference type="Pfam" id="PF20434">
    <property type="entry name" value="BD-FAE"/>
    <property type="match status" value="1"/>
</dbReference>
<protein>
    <submittedName>
        <fullName evidence="3">Acetyl esterase/lipase</fullName>
    </submittedName>
</protein>
<gene>
    <name evidence="3" type="ORF">SAMN04488693_10780</name>
</gene>
<dbReference type="EMBL" id="FNDT01000007">
    <property type="protein sequence ID" value="SDI20179.1"/>
    <property type="molecule type" value="Genomic_DNA"/>
</dbReference>
<dbReference type="SUPFAM" id="SSF53474">
    <property type="entry name" value="alpha/beta-Hydrolases"/>
    <property type="match status" value="1"/>
</dbReference>
<evidence type="ECO:0000313" key="4">
    <source>
        <dbReference type="Proteomes" id="UP000199258"/>
    </source>
</evidence>
<feature type="domain" description="BD-FAE-like" evidence="2">
    <location>
        <begin position="17"/>
        <end position="207"/>
    </location>
</feature>
<keyword evidence="4" id="KW-1185">Reference proteome</keyword>
<dbReference type="OrthoDB" id="255603at2"/>
<dbReference type="GO" id="GO:0016787">
    <property type="term" value="F:hydrolase activity"/>
    <property type="evidence" value="ECO:0007669"/>
    <property type="project" value="UniProtKB-KW"/>
</dbReference>
<proteinExistence type="predicted"/>
<name>A0A1G8IMI0_9MICC</name>
<accession>A0A1G8IMI0</accession>
<evidence type="ECO:0000259" key="2">
    <source>
        <dbReference type="Pfam" id="PF20434"/>
    </source>
</evidence>
<dbReference type="AlphaFoldDB" id="A0A1G8IMI0"/>
<organism evidence="3 4">
    <name type="scientific">Arthrobacter subterraneus</name>
    <dbReference type="NCBI Taxonomy" id="335973"/>
    <lineage>
        <taxon>Bacteria</taxon>
        <taxon>Bacillati</taxon>
        <taxon>Actinomycetota</taxon>
        <taxon>Actinomycetes</taxon>
        <taxon>Micrococcales</taxon>
        <taxon>Micrococcaceae</taxon>
        <taxon>Arthrobacter</taxon>
    </lineage>
</organism>
<sequence length="250" mass="26074">MAPQRYTYGSDPSQFADLYLPAGEPRAVVVLIHGGFWRSRYTLDLGAPLAEDLISRGFACWNLEYRRVGNGGGFPETLDDVAAGIDLLASAATEHGFDISTTTALGHSAGGHLAVWAAGRSLLPEDAPGGGRPAVPVTGVVSQAGVLNLERAHAESLGNGAIRDFLGGAYGEKYRFADPMTVIPLAVPVIAVHGREDTTVPLSQSQSYVDAARAGGAQTELVQVPGDHFAVITPGTDAWAQVVAAIESLI</sequence>
<dbReference type="InterPro" id="IPR050300">
    <property type="entry name" value="GDXG_lipolytic_enzyme"/>
</dbReference>
<dbReference type="RefSeq" id="WP_090586326.1">
    <property type="nucleotide sequence ID" value="NZ_FNDT01000007.1"/>
</dbReference>